<dbReference type="InterPro" id="IPR000731">
    <property type="entry name" value="SSD"/>
</dbReference>
<feature type="transmembrane region" description="Helical" evidence="7">
    <location>
        <begin position="352"/>
        <end position="372"/>
    </location>
</feature>
<dbReference type="Gene3D" id="1.20.1640.10">
    <property type="entry name" value="Multidrug efflux transporter AcrB transmembrane domain"/>
    <property type="match status" value="2"/>
</dbReference>
<feature type="transmembrane region" description="Helical" evidence="7">
    <location>
        <begin position="566"/>
        <end position="589"/>
    </location>
</feature>
<evidence type="ECO:0000259" key="8">
    <source>
        <dbReference type="PROSITE" id="PS50156"/>
    </source>
</evidence>
<comment type="subcellular location">
    <subcellularLocation>
        <location evidence="1">Cell membrane</location>
        <topology evidence="1">Multi-pass membrane protein</topology>
    </subcellularLocation>
</comment>
<dbReference type="PROSITE" id="PS50156">
    <property type="entry name" value="SSD"/>
    <property type="match status" value="1"/>
</dbReference>
<keyword evidence="3" id="KW-1003">Cell membrane</keyword>
<evidence type="ECO:0000256" key="4">
    <source>
        <dbReference type="ARBA" id="ARBA00022692"/>
    </source>
</evidence>
<dbReference type="PANTHER" id="PTHR33406:SF11">
    <property type="entry name" value="MEMBRANE PROTEIN SCO6666-RELATED"/>
    <property type="match status" value="1"/>
</dbReference>
<keyword evidence="10" id="KW-1185">Reference proteome</keyword>
<feature type="transmembrane region" description="Helical" evidence="7">
    <location>
        <begin position="295"/>
        <end position="319"/>
    </location>
</feature>
<gene>
    <name evidence="9" type="ORF">LXN57_27985</name>
</gene>
<reference evidence="9 10" key="1">
    <citation type="submission" date="2022-06" db="EMBL/GenBank/DDBJ databases">
        <title>Actinoplanes abujensis sp. nov., isolated from Nigerian arid soil.</title>
        <authorList>
            <person name="Ding P."/>
        </authorList>
    </citation>
    <scope>NUCLEOTIDE SEQUENCE [LARGE SCALE GENOMIC DNA]</scope>
    <source>
        <strain evidence="10">TRM88002</strain>
    </source>
</reference>
<proteinExistence type="inferred from homology"/>
<dbReference type="Proteomes" id="UP001523216">
    <property type="component" value="Unassembled WGS sequence"/>
</dbReference>
<feature type="transmembrane region" description="Helical" evidence="7">
    <location>
        <begin position="222"/>
        <end position="241"/>
    </location>
</feature>
<dbReference type="InterPro" id="IPR050545">
    <property type="entry name" value="Mycobact_MmpL"/>
</dbReference>
<protein>
    <submittedName>
        <fullName evidence="9">MMPL family transporter</fullName>
    </submittedName>
</protein>
<evidence type="ECO:0000256" key="3">
    <source>
        <dbReference type="ARBA" id="ARBA00022475"/>
    </source>
</evidence>
<evidence type="ECO:0000256" key="7">
    <source>
        <dbReference type="SAM" id="Phobius"/>
    </source>
</evidence>
<name>A0ABT0Y6C8_9ACTN</name>
<feature type="transmembrane region" description="Helical" evidence="7">
    <location>
        <begin position="639"/>
        <end position="658"/>
    </location>
</feature>
<evidence type="ECO:0000256" key="2">
    <source>
        <dbReference type="ARBA" id="ARBA00010157"/>
    </source>
</evidence>
<dbReference type="InterPro" id="IPR004869">
    <property type="entry name" value="MMPL_dom"/>
</dbReference>
<dbReference type="EMBL" id="JAMQOL010000040">
    <property type="protein sequence ID" value="MCM4081420.1"/>
    <property type="molecule type" value="Genomic_DNA"/>
</dbReference>
<accession>A0ABT0Y6C8</accession>
<dbReference type="SUPFAM" id="SSF82866">
    <property type="entry name" value="Multidrug efflux transporter AcrB transmembrane domain"/>
    <property type="match status" value="2"/>
</dbReference>
<feature type="domain" description="SSD" evidence="8">
    <location>
        <begin position="189"/>
        <end position="321"/>
    </location>
</feature>
<dbReference type="PANTHER" id="PTHR33406">
    <property type="entry name" value="MEMBRANE PROTEIN MJ1562-RELATED"/>
    <property type="match status" value="1"/>
</dbReference>
<feature type="transmembrane region" description="Helical" evidence="7">
    <location>
        <begin position="610"/>
        <end position="633"/>
    </location>
</feature>
<dbReference type="RefSeq" id="WP_251801204.1">
    <property type="nucleotide sequence ID" value="NZ_JAMQOL010000040.1"/>
</dbReference>
<feature type="transmembrane region" description="Helical" evidence="7">
    <location>
        <begin position="172"/>
        <end position="190"/>
    </location>
</feature>
<keyword evidence="6 7" id="KW-0472">Membrane</keyword>
<comment type="caution">
    <text evidence="9">The sequence shown here is derived from an EMBL/GenBank/DDBJ whole genome shotgun (WGS) entry which is preliminary data.</text>
</comment>
<sequence length="701" mass="73333">MIRAVTRFARRRPAFVLVIWLVIAAAGFTVGNGVFARMTTTVGAIPGSESQQGAKAIGDAKLSPPVINAVISGRPTTDPAFRSAVTGAVTQLRGIDGVLNVNDPFGPKAPVASDSRAVLVGVELAHNGDLLADKVQKELTGITGATVVVSGGPLTDREFNNQATSDTRRAEIISAPLLLLLLLLVFMSLIAAGLPLLIALVGVGGTFTALLVMSFFTDVSIYSIQVTTMLAIGLGVDYALLMVSRFREERAEIADPAEALARASEKAGRTIVFSGLTVAVSLVSLVAFADPFLRSIGVAGAAVVLIDMLAAITLLPALLQLLRNKIKPARGGRRERGRIFASVARGVQRMPALTVFLVLIGLIVAGLSLTGLRLDTSNPKSLPADSATRQLTEALRQHFPEQAGPSAITVAARTSPDSPELAELQRQIAAVPGVAAVNPGRSGGGLTVLQATPEHPTSSPDTARAVRDIRDLEAPFTVQVTGDAARLVDYKQELRDRLPIVGGIVLLATFVLLLAFTRSVLIPLKALITNLLSLVAALGVVVWVFQDGHLTGLLGAEQQDGIDLTVPVVVGAIAFGLATDYEIFVLSRIRERRLAGAGPDQSVREGLQRSGGIVTAAALLLAVTFAGFMTGGFAPIKEVGLGLVLAVLIDAVIVRMLLVPATMTLLGRAAWWAPRFLGGRPLGSPAPPADSEPEMVTAARR</sequence>
<feature type="transmembrane region" description="Helical" evidence="7">
    <location>
        <begin position="270"/>
        <end position="289"/>
    </location>
</feature>
<evidence type="ECO:0000313" key="9">
    <source>
        <dbReference type="EMBL" id="MCM4081420.1"/>
    </source>
</evidence>
<evidence type="ECO:0000256" key="6">
    <source>
        <dbReference type="ARBA" id="ARBA00023136"/>
    </source>
</evidence>
<evidence type="ECO:0000313" key="10">
    <source>
        <dbReference type="Proteomes" id="UP001523216"/>
    </source>
</evidence>
<keyword evidence="5 7" id="KW-1133">Transmembrane helix</keyword>
<dbReference type="Pfam" id="PF03176">
    <property type="entry name" value="MMPL"/>
    <property type="match status" value="2"/>
</dbReference>
<organism evidence="9 10">
    <name type="scientific">Paractinoplanes hotanensis</name>
    <dbReference type="NCBI Taxonomy" id="2906497"/>
    <lineage>
        <taxon>Bacteria</taxon>
        <taxon>Bacillati</taxon>
        <taxon>Actinomycetota</taxon>
        <taxon>Actinomycetes</taxon>
        <taxon>Micromonosporales</taxon>
        <taxon>Micromonosporaceae</taxon>
        <taxon>Paractinoplanes</taxon>
    </lineage>
</organism>
<evidence type="ECO:0000256" key="1">
    <source>
        <dbReference type="ARBA" id="ARBA00004651"/>
    </source>
</evidence>
<feature type="transmembrane region" description="Helical" evidence="7">
    <location>
        <begin position="498"/>
        <end position="516"/>
    </location>
</feature>
<evidence type="ECO:0000256" key="5">
    <source>
        <dbReference type="ARBA" id="ARBA00022989"/>
    </source>
</evidence>
<feature type="transmembrane region" description="Helical" evidence="7">
    <location>
        <begin position="528"/>
        <end position="546"/>
    </location>
</feature>
<keyword evidence="4 7" id="KW-0812">Transmembrane</keyword>
<comment type="similarity">
    <text evidence="2">Belongs to the resistance-nodulation-cell division (RND) (TC 2.A.6) family. MmpL subfamily.</text>
</comment>